<feature type="domain" description="C3H1-type" evidence="5">
    <location>
        <begin position="38"/>
        <end position="65"/>
    </location>
</feature>
<keyword evidence="1 4" id="KW-0479">Metal-binding</keyword>
<gene>
    <name evidence="6" type="ORF">CPSG_10060</name>
</gene>
<accession>E9DJR1</accession>
<keyword evidence="7" id="KW-1185">Reference proteome</keyword>
<proteinExistence type="predicted"/>
<dbReference type="Pfam" id="PF00642">
    <property type="entry name" value="zf-CCCH"/>
    <property type="match status" value="1"/>
</dbReference>
<dbReference type="PANTHER" id="PTHR11224">
    <property type="entry name" value="MAKORIN-RELATED"/>
    <property type="match status" value="1"/>
</dbReference>
<evidence type="ECO:0000256" key="2">
    <source>
        <dbReference type="ARBA" id="ARBA00022771"/>
    </source>
</evidence>
<dbReference type="PROSITE" id="PS50103">
    <property type="entry name" value="ZF_C3H1"/>
    <property type="match status" value="3"/>
</dbReference>
<feature type="zinc finger region" description="C3H1-type" evidence="4">
    <location>
        <begin position="1"/>
        <end position="24"/>
    </location>
</feature>
<feature type="domain" description="C3H1-type" evidence="5">
    <location>
        <begin position="139"/>
        <end position="180"/>
    </location>
</feature>
<dbReference type="GO" id="GO:0061630">
    <property type="term" value="F:ubiquitin protein ligase activity"/>
    <property type="evidence" value="ECO:0007669"/>
    <property type="project" value="InterPro"/>
</dbReference>
<evidence type="ECO:0000256" key="1">
    <source>
        <dbReference type="ARBA" id="ARBA00022723"/>
    </source>
</evidence>
<dbReference type="VEuPathDB" id="FungiDB:CPSG_10060"/>
<name>E9DJR1_COCPS</name>
<dbReference type="SMART" id="SM00356">
    <property type="entry name" value="ZnF_C3H1"/>
    <property type="match status" value="3"/>
</dbReference>
<dbReference type="Pfam" id="PF14608">
    <property type="entry name" value="zf-CCCH_2"/>
    <property type="match status" value="1"/>
</dbReference>
<sequence>MSCRYWIRGKCQLGDRCKFQHSLSTQASGGDTPSEIKKKEIAHCKFWLRGNCIRGTKCWFRHVPAEKGRALQDERGKECITTIRERDKDGLPWVPGNDPLKNRGCCPLCRSPIYFVVMASVWPLTEDEHSAAIKQYLRRQKETPCRFFEASVRKWRENGYKAEYLHCPRGNRCHFKHQLPGSTAPFHFKWPFVQAMMDRRQKARREKTLAVSPEVAGSIQPMPDIYDIDSDEDSEDGMPMTEEEDQELVTMRQTLSTAELLTWVVDREFERIRQRAQRERDRWAQANHEEQLLQPYQFW</sequence>
<dbReference type="HOGENOM" id="CLU_930683_0_0_1"/>
<dbReference type="Proteomes" id="UP000002497">
    <property type="component" value="Unassembled WGS sequence"/>
</dbReference>
<dbReference type="GO" id="GO:0000209">
    <property type="term" value="P:protein polyubiquitination"/>
    <property type="evidence" value="ECO:0007669"/>
    <property type="project" value="InterPro"/>
</dbReference>
<evidence type="ECO:0000259" key="5">
    <source>
        <dbReference type="PROSITE" id="PS50103"/>
    </source>
</evidence>
<feature type="zinc finger region" description="C3H1-type" evidence="4">
    <location>
        <begin position="38"/>
        <end position="65"/>
    </location>
</feature>
<evidence type="ECO:0000313" key="7">
    <source>
        <dbReference type="Proteomes" id="UP000002497"/>
    </source>
</evidence>
<evidence type="ECO:0000256" key="4">
    <source>
        <dbReference type="PROSITE-ProRule" id="PRU00723"/>
    </source>
</evidence>
<dbReference type="GO" id="GO:0008270">
    <property type="term" value="F:zinc ion binding"/>
    <property type="evidence" value="ECO:0007669"/>
    <property type="project" value="UniProtKB-KW"/>
</dbReference>
<feature type="zinc finger region" description="C3H1-type" evidence="4">
    <location>
        <begin position="139"/>
        <end position="180"/>
    </location>
</feature>
<reference evidence="7" key="2">
    <citation type="submission" date="2010-03" db="EMBL/GenBank/DDBJ databases">
        <title>The genome sequence of Coccidioides posadasii strain Silveira.</title>
        <authorList>
            <consortium name="The Broad Institute Genome Sequencing Center for Infectious Disease"/>
            <person name="Neafsey D."/>
            <person name="Orbach M."/>
            <person name="Henn M.R."/>
            <person name="Cole G.T."/>
            <person name="Galgiani J."/>
            <person name="Gardner M.J."/>
            <person name="Kirkland T.N."/>
            <person name="Taylor J.W."/>
            <person name="Young S.K."/>
            <person name="Zeng Q."/>
            <person name="Koehrsen M."/>
            <person name="Alvarado L."/>
            <person name="Berlin A."/>
            <person name="Borenstein D."/>
            <person name="Chapman S.B."/>
            <person name="Chen Z."/>
            <person name="Engels R."/>
            <person name="Freedman E."/>
            <person name="Gellesch M."/>
            <person name="Goldberg J."/>
            <person name="Griggs A."/>
            <person name="Gujja S."/>
            <person name="Heilman E."/>
            <person name="Heiman D."/>
            <person name="Howarth C."/>
            <person name="Jen D."/>
            <person name="Larson L."/>
            <person name="Mehta T."/>
            <person name="Neiman D."/>
            <person name="Park D."/>
            <person name="Pearson M."/>
            <person name="Richards J."/>
            <person name="Roberts A."/>
            <person name="Saif S."/>
            <person name="Shea T."/>
            <person name="Shenoy N."/>
            <person name="Sisk P."/>
            <person name="Stolte C."/>
            <person name="Sykes S."/>
            <person name="Walk T."/>
            <person name="White J."/>
            <person name="Yandava C."/>
            <person name="Haas B."/>
            <person name="Nusbaum C."/>
            <person name="Birren B."/>
        </authorList>
    </citation>
    <scope>NUCLEOTIDE SEQUENCE [LARGE SCALE GENOMIC DNA]</scope>
    <source>
        <strain evidence="7">RMSCC 757 / Silveira</strain>
    </source>
</reference>
<dbReference type="OrthoDB" id="10338826at2759"/>
<dbReference type="EMBL" id="GL636522">
    <property type="protein sequence ID" value="EFW13351.1"/>
    <property type="molecule type" value="Genomic_DNA"/>
</dbReference>
<dbReference type="InterPro" id="IPR045072">
    <property type="entry name" value="MKRN-like"/>
</dbReference>
<evidence type="ECO:0000313" key="6">
    <source>
        <dbReference type="EMBL" id="EFW13351.1"/>
    </source>
</evidence>
<dbReference type="InterPro" id="IPR000571">
    <property type="entry name" value="Znf_CCCH"/>
</dbReference>
<protein>
    <recommendedName>
        <fullName evidence="5">C3H1-type domain-containing protein</fullName>
    </recommendedName>
</protein>
<feature type="domain" description="C3H1-type" evidence="5">
    <location>
        <begin position="1"/>
        <end position="24"/>
    </location>
</feature>
<dbReference type="InterPro" id="IPR036855">
    <property type="entry name" value="Znf_CCCH_sf"/>
</dbReference>
<dbReference type="PANTHER" id="PTHR11224:SF10">
    <property type="entry name" value="IP09428P-RELATED"/>
    <property type="match status" value="1"/>
</dbReference>
<dbReference type="Gene3D" id="4.10.1000.10">
    <property type="entry name" value="Zinc finger, CCCH-type"/>
    <property type="match status" value="2"/>
</dbReference>
<dbReference type="SUPFAM" id="SSF90229">
    <property type="entry name" value="CCCH zinc finger"/>
    <property type="match status" value="2"/>
</dbReference>
<keyword evidence="3 4" id="KW-0862">Zinc</keyword>
<reference evidence="7" key="1">
    <citation type="journal article" date="2010" name="Genome Res.">
        <title>Population genomic sequencing of Coccidioides fungi reveals recent hybridization and transposon control.</title>
        <authorList>
            <person name="Neafsey D.E."/>
            <person name="Barker B.M."/>
            <person name="Sharpton T.J."/>
            <person name="Stajich J.E."/>
            <person name="Park D.J."/>
            <person name="Whiston E."/>
            <person name="Hung C.-Y."/>
            <person name="McMahan C."/>
            <person name="White J."/>
            <person name="Sykes S."/>
            <person name="Heiman D."/>
            <person name="Young S."/>
            <person name="Zeng Q."/>
            <person name="Abouelleil A."/>
            <person name="Aftuck L."/>
            <person name="Bessette D."/>
            <person name="Brown A."/>
            <person name="FitzGerald M."/>
            <person name="Lui A."/>
            <person name="Macdonald J.P."/>
            <person name="Priest M."/>
            <person name="Orbach M.J."/>
            <person name="Galgiani J.N."/>
            <person name="Kirkland T.N."/>
            <person name="Cole G.T."/>
            <person name="Birren B.W."/>
            <person name="Henn M.R."/>
            <person name="Taylor J.W."/>
            <person name="Rounsley S.D."/>
        </authorList>
    </citation>
    <scope>NUCLEOTIDE SEQUENCE [LARGE SCALE GENOMIC DNA]</scope>
    <source>
        <strain evidence="7">RMSCC 757 / Silveira</strain>
    </source>
</reference>
<dbReference type="AlphaFoldDB" id="E9DJR1"/>
<organism evidence="7">
    <name type="scientific">Coccidioides posadasii (strain RMSCC 757 / Silveira)</name>
    <name type="common">Valley fever fungus</name>
    <dbReference type="NCBI Taxonomy" id="443226"/>
    <lineage>
        <taxon>Eukaryota</taxon>
        <taxon>Fungi</taxon>
        <taxon>Dikarya</taxon>
        <taxon>Ascomycota</taxon>
        <taxon>Pezizomycotina</taxon>
        <taxon>Eurotiomycetes</taxon>
        <taxon>Eurotiomycetidae</taxon>
        <taxon>Onygenales</taxon>
        <taxon>Onygenaceae</taxon>
        <taxon>Coccidioides</taxon>
    </lineage>
</organism>
<dbReference type="STRING" id="443226.E9DJR1"/>
<keyword evidence="2 4" id="KW-0863">Zinc-finger</keyword>
<evidence type="ECO:0000256" key="3">
    <source>
        <dbReference type="ARBA" id="ARBA00022833"/>
    </source>
</evidence>